<dbReference type="Proteomes" id="UP000255066">
    <property type="component" value="Unassembled WGS sequence"/>
</dbReference>
<dbReference type="Proteomes" id="UP000054735">
    <property type="component" value="Unassembled WGS sequence"/>
</dbReference>
<organism evidence="2 4">
    <name type="scientific">Legionella birminghamensis</name>
    <dbReference type="NCBI Taxonomy" id="28083"/>
    <lineage>
        <taxon>Bacteria</taxon>
        <taxon>Pseudomonadati</taxon>
        <taxon>Pseudomonadota</taxon>
        <taxon>Gammaproteobacteria</taxon>
        <taxon>Legionellales</taxon>
        <taxon>Legionellaceae</taxon>
        <taxon>Legionella</taxon>
    </lineage>
</organism>
<evidence type="ECO:0000313" key="3">
    <source>
        <dbReference type="Proteomes" id="UP000054735"/>
    </source>
</evidence>
<dbReference type="EMBL" id="LNXT01000048">
    <property type="protein sequence ID" value="KTC68353.1"/>
    <property type="molecule type" value="Genomic_DNA"/>
</dbReference>
<gene>
    <name evidence="1" type="ORF">Lbir_2955</name>
    <name evidence="2" type="ORF">NCTC12437_00699</name>
</gene>
<sequence length="61" mass="6879">MGPAVGAAGIRILEGLDYANSQPAFARLWPTRHRRGFDQLDFPRLDRVDSEIGFLDILHTQ</sequence>
<evidence type="ECO:0000313" key="4">
    <source>
        <dbReference type="Proteomes" id="UP000255066"/>
    </source>
</evidence>
<keyword evidence="3" id="KW-1185">Reference proteome</keyword>
<dbReference type="AlphaFoldDB" id="A0A378I7V7"/>
<dbReference type="STRING" id="28083.Lbir_2955"/>
<evidence type="ECO:0000313" key="2">
    <source>
        <dbReference type="EMBL" id="STX30932.1"/>
    </source>
</evidence>
<evidence type="ECO:0000313" key="1">
    <source>
        <dbReference type="EMBL" id="KTC68353.1"/>
    </source>
</evidence>
<protein>
    <submittedName>
        <fullName evidence="2">Uncharacterized protein</fullName>
    </submittedName>
</protein>
<proteinExistence type="predicted"/>
<reference evidence="1 3" key="1">
    <citation type="submission" date="2015-11" db="EMBL/GenBank/DDBJ databases">
        <title>Genomic analysis of 38 Legionella species identifies large and diverse effector repertoires.</title>
        <authorList>
            <person name="Burstein D."/>
            <person name="Amaro F."/>
            <person name="Zusman T."/>
            <person name="Lifshitz Z."/>
            <person name="Cohen O."/>
            <person name="Gilbert J.A."/>
            <person name="Pupko T."/>
            <person name="Shuman H.A."/>
            <person name="Segal G."/>
        </authorList>
    </citation>
    <scope>NUCLEOTIDE SEQUENCE [LARGE SCALE GENOMIC DNA]</scope>
    <source>
        <strain evidence="1 3">CDC#1407-AL-14</strain>
    </source>
</reference>
<name>A0A378I7V7_9GAMM</name>
<reference evidence="2 4" key="2">
    <citation type="submission" date="2018-06" db="EMBL/GenBank/DDBJ databases">
        <authorList>
            <consortium name="Pathogen Informatics"/>
            <person name="Doyle S."/>
        </authorList>
    </citation>
    <scope>NUCLEOTIDE SEQUENCE [LARGE SCALE GENOMIC DNA]</scope>
    <source>
        <strain evidence="2 4">NCTC12437</strain>
    </source>
</reference>
<dbReference type="EMBL" id="UGNW01000001">
    <property type="protein sequence ID" value="STX30932.1"/>
    <property type="molecule type" value="Genomic_DNA"/>
</dbReference>
<accession>A0A378I7V7</accession>